<evidence type="ECO:0000256" key="6">
    <source>
        <dbReference type="ARBA" id="ARBA00022839"/>
    </source>
</evidence>
<name>A0A0R1GMR3_9LACO</name>
<dbReference type="EC" id="3.1.-.-" evidence="13"/>
<evidence type="ECO:0000256" key="13">
    <source>
        <dbReference type="HAMAP-Rule" id="MF_01451"/>
    </source>
</evidence>
<comment type="function">
    <text evidence="13">The heterodimer acts as both an ATP-dependent DNA helicase and an ATP-dependent, dual-direction single-stranded exonuclease. Recognizes the chi site generating a DNA molecule suitable for the initiation of homologous recombination. The AddA nuclease domain is required for chi fragment generation; this subunit has the helicase and 3' -&gt; 5' nuclease activities.</text>
</comment>
<feature type="domain" description="UvrD-like helicase C-terminal" evidence="16">
    <location>
        <begin position="474"/>
        <end position="779"/>
    </location>
</feature>
<dbReference type="InterPro" id="IPR000212">
    <property type="entry name" value="DNA_helicase_UvrD/REP"/>
</dbReference>
<dbReference type="Gene3D" id="3.90.320.10">
    <property type="match status" value="1"/>
</dbReference>
<evidence type="ECO:0000256" key="11">
    <source>
        <dbReference type="ARBA" id="ARBA00034617"/>
    </source>
</evidence>
<dbReference type="NCBIfam" id="TIGR02785">
    <property type="entry name" value="addA_Gpos"/>
    <property type="match status" value="1"/>
</dbReference>
<evidence type="ECO:0000256" key="10">
    <source>
        <dbReference type="ARBA" id="ARBA00023235"/>
    </source>
</evidence>
<reference evidence="17 18" key="1">
    <citation type="journal article" date="2015" name="Genome Announc.">
        <title>Expanding the biotechnology potential of lactobacilli through comparative genomics of 213 strains and associated genera.</title>
        <authorList>
            <person name="Sun Z."/>
            <person name="Harris H.M."/>
            <person name="McCann A."/>
            <person name="Guo C."/>
            <person name="Argimon S."/>
            <person name="Zhang W."/>
            <person name="Yang X."/>
            <person name="Jeffery I.B."/>
            <person name="Cooney J.C."/>
            <person name="Kagawa T.F."/>
            <person name="Liu W."/>
            <person name="Song Y."/>
            <person name="Salvetti E."/>
            <person name="Wrobel A."/>
            <person name="Rasinkangas P."/>
            <person name="Parkhill J."/>
            <person name="Rea M.C."/>
            <person name="O'Sullivan O."/>
            <person name="Ritari J."/>
            <person name="Douillard F.P."/>
            <person name="Paul Ross R."/>
            <person name="Yang R."/>
            <person name="Briner A.E."/>
            <person name="Felis G.E."/>
            <person name="de Vos W.M."/>
            <person name="Barrangou R."/>
            <person name="Klaenhammer T.R."/>
            <person name="Caufield P.W."/>
            <person name="Cui Y."/>
            <person name="Zhang H."/>
            <person name="O'Toole P.W."/>
        </authorList>
    </citation>
    <scope>NUCLEOTIDE SEQUENCE [LARGE SCALE GENOMIC DNA]</scope>
    <source>
        <strain evidence="17 18">DSM 20003</strain>
    </source>
</reference>
<keyword evidence="4 13" id="KW-0378">Hydrolase</keyword>
<dbReference type="SUPFAM" id="SSF52980">
    <property type="entry name" value="Restriction endonuclease-like"/>
    <property type="match status" value="1"/>
</dbReference>
<dbReference type="PATRIC" id="fig|1423726.3.peg.117"/>
<evidence type="ECO:0000256" key="2">
    <source>
        <dbReference type="ARBA" id="ARBA00022741"/>
    </source>
</evidence>
<dbReference type="PROSITE" id="PS51198">
    <property type="entry name" value="UVRD_HELICASE_ATP_BIND"/>
    <property type="match status" value="1"/>
</dbReference>
<dbReference type="PANTHER" id="PTHR11070:SF48">
    <property type="entry name" value="ATP-DEPENDENT HELICASE_NUCLEASE SUBUNIT A"/>
    <property type="match status" value="1"/>
</dbReference>
<evidence type="ECO:0000256" key="7">
    <source>
        <dbReference type="ARBA" id="ARBA00022840"/>
    </source>
</evidence>
<proteinExistence type="inferred from homology"/>
<keyword evidence="3 13" id="KW-0227">DNA damage</keyword>
<evidence type="ECO:0000256" key="12">
    <source>
        <dbReference type="ARBA" id="ARBA00048988"/>
    </source>
</evidence>
<dbReference type="EMBL" id="AZDA01000079">
    <property type="protein sequence ID" value="KRK35382.1"/>
    <property type="molecule type" value="Genomic_DNA"/>
</dbReference>
<keyword evidence="5 13" id="KW-0347">Helicase</keyword>
<evidence type="ECO:0000256" key="4">
    <source>
        <dbReference type="ARBA" id="ARBA00022801"/>
    </source>
</evidence>
<dbReference type="InterPro" id="IPR027417">
    <property type="entry name" value="P-loop_NTPase"/>
</dbReference>
<dbReference type="GO" id="GO:0000724">
    <property type="term" value="P:double-strand break repair via homologous recombination"/>
    <property type="evidence" value="ECO:0007669"/>
    <property type="project" value="UniProtKB-UniRule"/>
</dbReference>
<organism evidence="17 18">
    <name type="scientific">Loigolactobacillus bifermentans DSM 20003</name>
    <dbReference type="NCBI Taxonomy" id="1423726"/>
    <lineage>
        <taxon>Bacteria</taxon>
        <taxon>Bacillati</taxon>
        <taxon>Bacillota</taxon>
        <taxon>Bacilli</taxon>
        <taxon>Lactobacillales</taxon>
        <taxon>Lactobacillaceae</taxon>
        <taxon>Loigolactobacillus</taxon>
    </lineage>
</organism>
<comment type="subunit">
    <text evidence="13">Heterodimer of AddA and AddB/RexB.</text>
</comment>
<accession>A0A0R1GMR3</accession>
<comment type="caution">
    <text evidence="17">The sequence shown here is derived from an EMBL/GenBank/DDBJ whole genome shotgun (WGS) entry which is preliminary data.</text>
</comment>
<dbReference type="InterPro" id="IPR014016">
    <property type="entry name" value="UvrD-like_ATP-bd"/>
</dbReference>
<dbReference type="Proteomes" id="UP000051461">
    <property type="component" value="Unassembled WGS sequence"/>
</dbReference>
<dbReference type="OrthoDB" id="9810135at2"/>
<comment type="catalytic activity">
    <reaction evidence="11 13">
        <text>Couples ATP hydrolysis with the unwinding of duplex DNA by translocating in the 3'-5' direction.</text>
        <dbReference type="EC" id="5.6.2.4"/>
    </reaction>
</comment>
<evidence type="ECO:0000256" key="9">
    <source>
        <dbReference type="ARBA" id="ARBA00023204"/>
    </source>
</evidence>
<comment type="similarity">
    <text evidence="13">Belongs to the helicase family. AddA subfamily.</text>
</comment>
<dbReference type="HAMAP" id="MF_01451">
    <property type="entry name" value="AddA"/>
    <property type="match status" value="1"/>
</dbReference>
<dbReference type="PROSITE" id="PS51217">
    <property type="entry name" value="UVRD_HELICASE_CTER"/>
    <property type="match status" value="1"/>
</dbReference>
<evidence type="ECO:0000256" key="1">
    <source>
        <dbReference type="ARBA" id="ARBA00022722"/>
    </source>
</evidence>
<evidence type="ECO:0000256" key="8">
    <source>
        <dbReference type="ARBA" id="ARBA00023125"/>
    </source>
</evidence>
<dbReference type="InterPro" id="IPR014017">
    <property type="entry name" value="DNA_helicase_UvrD-like_C"/>
</dbReference>
<evidence type="ECO:0000256" key="14">
    <source>
        <dbReference type="PROSITE-ProRule" id="PRU00560"/>
    </source>
</evidence>
<gene>
    <name evidence="13" type="primary">addA</name>
    <name evidence="17" type="ORF">FC07_GL000109</name>
</gene>
<evidence type="ECO:0000259" key="16">
    <source>
        <dbReference type="PROSITE" id="PS51217"/>
    </source>
</evidence>
<dbReference type="Pfam" id="PF00580">
    <property type="entry name" value="UvrD-helicase"/>
    <property type="match status" value="1"/>
</dbReference>
<dbReference type="RefSeq" id="WP_057904695.1">
    <property type="nucleotide sequence ID" value="NZ_AZDA01000079.1"/>
</dbReference>
<evidence type="ECO:0000313" key="18">
    <source>
        <dbReference type="Proteomes" id="UP000051461"/>
    </source>
</evidence>
<keyword evidence="7 13" id="KW-0067">ATP-binding</keyword>
<evidence type="ECO:0000256" key="3">
    <source>
        <dbReference type="ARBA" id="ARBA00022763"/>
    </source>
</evidence>
<keyword evidence="2 13" id="KW-0547">Nucleotide-binding</keyword>
<dbReference type="STRING" id="1423726.FC07_GL000109"/>
<dbReference type="InterPro" id="IPR014152">
    <property type="entry name" value="AddA"/>
</dbReference>
<dbReference type="GO" id="GO:0016887">
    <property type="term" value="F:ATP hydrolysis activity"/>
    <property type="evidence" value="ECO:0007669"/>
    <property type="project" value="RHEA"/>
</dbReference>
<keyword evidence="8 13" id="KW-0238">DNA-binding</keyword>
<dbReference type="Pfam" id="PF13361">
    <property type="entry name" value="UvrD_C"/>
    <property type="match status" value="1"/>
</dbReference>
<dbReference type="GO" id="GO:0005524">
    <property type="term" value="F:ATP binding"/>
    <property type="evidence" value="ECO:0007669"/>
    <property type="project" value="UniProtKB-UniRule"/>
</dbReference>
<dbReference type="GO" id="GO:0043138">
    <property type="term" value="F:3'-5' DNA helicase activity"/>
    <property type="evidence" value="ECO:0007669"/>
    <property type="project" value="UniProtKB-UniRule"/>
</dbReference>
<keyword evidence="10 13" id="KW-0413">Isomerase</keyword>
<sequence length="1219" mass="137224">MARKFTAHQQAAVDARGHNILVSASAGSGKTTVLVERVIQEILQGTDLDQLLVVTFTEAAAAEMRQRIQAALEAQLKQLAPGTKQQRLRRQLGLLGSAQISTLHAFCLRVIQRYYYVIDLDPNFRLLTDDTEQLLLREDVWNELREKLYASSPSFPQLVQNFSNDRSDDGLTELVYRLFDFANANPDPEAWLNALPQAYVVGNQPLTETPFYQQQLKPYLESELMQAQRDLASALTIAQAQPDLVKFGAVLTQDQAQLATLRQTVAQGDWDQIQKALTGFKFQRAPSLRNLEPAALAAKNTIATYRDQAKKTVVTLATAYFQLPADDTQQIMVAAGTLVQQLVIVVQQFQAAFTQAKRQRQVLDFSDLEHLTLAILKAPKGQQVQANLQQQFQEVLVDEYQDINRLQETILTTVAQATPGNRFMVGDVKQSIYAFRLADPSLFLKKYQAFANSDTPDQRIILAENFRSAPAVTDFVNLIFSQLMDEAVGEMPYDDAARLIPGAKYPELSAQPELLLYTTDEKAGPDKTQGQLQIVGQKIQALVAHGQLYDRQTQQMRAVTYGDIALLAPTRKNNLALTETFKVMGIPLVVANTENYFQTTEVQIMLSLLQIIDNPYQDIPLAAVLRSPIVGLKENELAALRINQRTGDYYQAVLAFQKRAVTGSFEGKLQQKLTRFLGQLTQFRQLARQNQLVNLIWTIYQETGFLDYVGGMPAGAQRQANLHALYERAHAYEASSFKGLFQFVRFIEKMQEKDQDLAEAPTVSQENAVALMTIHGSKGLEFPIVFLMDGNHQFNQASLRQDYVLDDRYGMGITYLEPTERVKVPTPQQALLRTQVQQRQAAEEMRLLYVALTRAEQQLYLVGTYPSQEAAVAKWQRGLQSQQLVLNDSLRRDTNNFMDWLGYCLVRQPQFPEKWLDQGQPAPVLAADQTAFKITFVQPQDLAQLTTTMAPQQADNDWRLPLQPAELTTIDVDQIQQVLRLQYPYQESTSTTAYQSVSEVKQLFADPDVLEMNQLDLQTPQGKRRYVQQDFATPQFLQTTRQPTPAEIGTATHLVLQQVDLTQQPTLASLGETVDTLVTQGLLTTEVAAKIALPTLMTFFESTLGQQLLLHPKAVQREMPFSLLLPATRLFQQLPAGEDAQVLIHGIMDGYLVTPEDVILFDYKTDHVGLKQPEKRQALLKERYRGQINLYAAALAQLLQRPVTQRYLYLLASGDLLAV</sequence>
<feature type="binding site" evidence="14">
    <location>
        <begin position="24"/>
        <end position="31"/>
    </location>
    <ligand>
        <name>ATP</name>
        <dbReference type="ChEBI" id="CHEBI:30616"/>
    </ligand>
</feature>
<dbReference type="GO" id="GO:0003690">
    <property type="term" value="F:double-stranded DNA binding"/>
    <property type="evidence" value="ECO:0007669"/>
    <property type="project" value="UniProtKB-UniRule"/>
</dbReference>
<feature type="domain" description="UvrD-like helicase ATP-binding" evidence="15">
    <location>
        <begin position="3"/>
        <end position="469"/>
    </location>
</feature>
<dbReference type="AlphaFoldDB" id="A0A0R1GMR3"/>
<dbReference type="GO" id="GO:0008408">
    <property type="term" value="F:3'-5' exonuclease activity"/>
    <property type="evidence" value="ECO:0007669"/>
    <property type="project" value="UniProtKB-UniRule"/>
</dbReference>
<dbReference type="EC" id="5.6.2.4" evidence="13"/>
<dbReference type="InterPro" id="IPR011604">
    <property type="entry name" value="PDDEXK-like_dom_sf"/>
</dbReference>
<keyword evidence="6 13" id="KW-0269">Exonuclease</keyword>
<dbReference type="InterPro" id="IPR011335">
    <property type="entry name" value="Restrct_endonuc-II-like"/>
</dbReference>
<keyword evidence="18" id="KW-1185">Reference proteome</keyword>
<dbReference type="PANTHER" id="PTHR11070">
    <property type="entry name" value="UVRD / RECB / PCRA DNA HELICASE FAMILY MEMBER"/>
    <property type="match status" value="1"/>
</dbReference>
<comment type="catalytic activity">
    <reaction evidence="12 13">
        <text>ATP + H2O = ADP + phosphate + H(+)</text>
        <dbReference type="Rhea" id="RHEA:13065"/>
        <dbReference type="ChEBI" id="CHEBI:15377"/>
        <dbReference type="ChEBI" id="CHEBI:15378"/>
        <dbReference type="ChEBI" id="CHEBI:30616"/>
        <dbReference type="ChEBI" id="CHEBI:43474"/>
        <dbReference type="ChEBI" id="CHEBI:456216"/>
        <dbReference type="EC" id="5.6.2.4"/>
    </reaction>
</comment>
<dbReference type="Gene3D" id="3.40.50.300">
    <property type="entry name" value="P-loop containing nucleotide triphosphate hydrolases"/>
    <property type="match status" value="4"/>
</dbReference>
<dbReference type="GO" id="GO:0005829">
    <property type="term" value="C:cytosol"/>
    <property type="evidence" value="ECO:0007669"/>
    <property type="project" value="TreeGrafter"/>
</dbReference>
<keyword evidence="1 13" id="KW-0540">Nuclease</keyword>
<comment type="cofactor">
    <cofactor evidence="13">
        <name>Mg(2+)</name>
        <dbReference type="ChEBI" id="CHEBI:18420"/>
    </cofactor>
</comment>
<dbReference type="GO" id="GO:0033202">
    <property type="term" value="C:DNA helicase complex"/>
    <property type="evidence" value="ECO:0007669"/>
    <property type="project" value="TreeGrafter"/>
</dbReference>
<evidence type="ECO:0000259" key="15">
    <source>
        <dbReference type="PROSITE" id="PS51198"/>
    </source>
</evidence>
<dbReference type="SUPFAM" id="SSF52540">
    <property type="entry name" value="P-loop containing nucleoside triphosphate hydrolases"/>
    <property type="match status" value="1"/>
</dbReference>
<protein>
    <recommendedName>
        <fullName evidence="13">ATP-dependent helicase/nuclease subunit A</fullName>
        <ecNumber evidence="13">3.1.-.-</ecNumber>
        <ecNumber evidence="13">5.6.2.4</ecNumber>
    </recommendedName>
    <alternativeName>
        <fullName evidence="13">ATP-dependent helicase/nuclease AddA</fullName>
    </alternativeName>
    <alternativeName>
        <fullName evidence="13">DNA 3'-5' helicase AddA</fullName>
    </alternativeName>
</protein>
<evidence type="ECO:0000256" key="5">
    <source>
        <dbReference type="ARBA" id="ARBA00022806"/>
    </source>
</evidence>
<evidence type="ECO:0000313" key="17">
    <source>
        <dbReference type="EMBL" id="KRK35382.1"/>
    </source>
</evidence>
<keyword evidence="9 13" id="KW-0234">DNA repair</keyword>